<dbReference type="SMART" id="SM00564">
    <property type="entry name" value="PQQ"/>
    <property type="match status" value="3"/>
</dbReference>
<feature type="non-terminal residue" evidence="2">
    <location>
        <position position="1"/>
    </location>
</feature>
<dbReference type="PANTHER" id="PTHR34512:SF30">
    <property type="entry name" value="OUTER MEMBRANE PROTEIN ASSEMBLY FACTOR BAMB"/>
    <property type="match status" value="1"/>
</dbReference>
<sequence length="255" mass="27730">PLVHRLAYDHAYHATAAGDRVYYGSSAEHTVNCLDAYSGKEKWVFFTDGPVRFAPSIHDGRVYAGSDDGTAYCLDASTGKLIWSHTAASEKNKLVPNDGRLVSPWSIRSSVAVDAGTAYFTSGFFPHEGVYMSAVDALTGRATQSRHWKQYHLNKGSFQGYMLLSDSRIYMPGGRSTPFYFDRRTGKRLGQFAKGNGMGSFALLADNRIVHGPADRSGGVLTEAGLSGDKVASHTDALDMIVDARAMFLLTSNKV</sequence>
<dbReference type="InterPro" id="IPR002372">
    <property type="entry name" value="PQQ_rpt_dom"/>
</dbReference>
<protein>
    <recommendedName>
        <fullName evidence="1">Pyrrolo-quinoline quinone repeat domain-containing protein</fullName>
    </recommendedName>
</protein>
<dbReference type="Pfam" id="PF13360">
    <property type="entry name" value="PQQ_2"/>
    <property type="match status" value="1"/>
</dbReference>
<gene>
    <name evidence="2" type="ORF">METZ01_LOCUS452836</name>
</gene>
<name>A0A382ZWX1_9ZZZZ</name>
<reference evidence="2" key="1">
    <citation type="submission" date="2018-05" db="EMBL/GenBank/DDBJ databases">
        <authorList>
            <person name="Lanie J.A."/>
            <person name="Ng W.-L."/>
            <person name="Kazmierczak K.M."/>
            <person name="Andrzejewski T.M."/>
            <person name="Davidsen T.M."/>
            <person name="Wayne K.J."/>
            <person name="Tettelin H."/>
            <person name="Glass J.I."/>
            <person name="Rusch D."/>
            <person name="Podicherti R."/>
            <person name="Tsui H.-C.T."/>
            <person name="Winkler M.E."/>
        </authorList>
    </citation>
    <scope>NUCLEOTIDE SEQUENCE</scope>
</reference>
<evidence type="ECO:0000259" key="1">
    <source>
        <dbReference type="Pfam" id="PF13360"/>
    </source>
</evidence>
<feature type="non-terminal residue" evidence="2">
    <location>
        <position position="255"/>
    </location>
</feature>
<dbReference type="Gene3D" id="2.130.10.10">
    <property type="entry name" value="YVTN repeat-like/Quinoprotein amine dehydrogenase"/>
    <property type="match status" value="1"/>
</dbReference>
<feature type="domain" description="Pyrrolo-quinoline quinone repeat" evidence="1">
    <location>
        <begin position="14"/>
        <end position="97"/>
    </location>
</feature>
<proteinExistence type="predicted"/>
<dbReference type="AlphaFoldDB" id="A0A382ZWX1"/>
<dbReference type="InterPro" id="IPR011047">
    <property type="entry name" value="Quinoprotein_ADH-like_sf"/>
</dbReference>
<dbReference type="InterPro" id="IPR015943">
    <property type="entry name" value="WD40/YVTN_repeat-like_dom_sf"/>
</dbReference>
<organism evidence="2">
    <name type="scientific">marine metagenome</name>
    <dbReference type="NCBI Taxonomy" id="408172"/>
    <lineage>
        <taxon>unclassified sequences</taxon>
        <taxon>metagenomes</taxon>
        <taxon>ecological metagenomes</taxon>
    </lineage>
</organism>
<accession>A0A382ZWX1</accession>
<dbReference type="InterPro" id="IPR018391">
    <property type="entry name" value="PQQ_b-propeller_rpt"/>
</dbReference>
<evidence type="ECO:0000313" key="2">
    <source>
        <dbReference type="EMBL" id="SVD99982.1"/>
    </source>
</evidence>
<dbReference type="SUPFAM" id="SSF50998">
    <property type="entry name" value="Quinoprotein alcohol dehydrogenase-like"/>
    <property type="match status" value="1"/>
</dbReference>
<dbReference type="PANTHER" id="PTHR34512">
    <property type="entry name" value="CELL SURFACE PROTEIN"/>
    <property type="match status" value="1"/>
</dbReference>
<dbReference type="EMBL" id="UINC01187321">
    <property type="protein sequence ID" value="SVD99982.1"/>
    <property type="molecule type" value="Genomic_DNA"/>
</dbReference>